<dbReference type="InterPro" id="IPR013977">
    <property type="entry name" value="GcvT_C"/>
</dbReference>
<dbReference type="InterPro" id="IPR027266">
    <property type="entry name" value="TrmE/GcvT-like"/>
</dbReference>
<dbReference type="Gene3D" id="4.10.1250.10">
    <property type="entry name" value="Aminomethyltransferase fragment"/>
    <property type="match status" value="1"/>
</dbReference>
<keyword evidence="1" id="KW-0032">Aminotransferase</keyword>
<dbReference type="InterPro" id="IPR029043">
    <property type="entry name" value="GcvT/YgfZ_C"/>
</dbReference>
<dbReference type="EMBL" id="UINC01211254">
    <property type="protein sequence ID" value="SVE35077.1"/>
    <property type="molecule type" value="Genomic_DNA"/>
</dbReference>
<keyword evidence="2" id="KW-0808">Transferase</keyword>
<dbReference type="Gene3D" id="2.40.30.110">
    <property type="entry name" value="Aminomethyltransferase beta-barrel domains"/>
    <property type="match status" value="1"/>
</dbReference>
<evidence type="ECO:0000256" key="2">
    <source>
        <dbReference type="ARBA" id="ARBA00022679"/>
    </source>
</evidence>
<evidence type="ECO:0000259" key="3">
    <source>
        <dbReference type="Pfam" id="PF01571"/>
    </source>
</evidence>
<dbReference type="InterPro" id="IPR006222">
    <property type="entry name" value="GCVT_N"/>
</dbReference>
<feature type="domain" description="GCVT N-terminal" evidence="3">
    <location>
        <begin position="3"/>
        <end position="96"/>
    </location>
</feature>
<organism evidence="5">
    <name type="scientific">marine metagenome</name>
    <dbReference type="NCBI Taxonomy" id="408172"/>
    <lineage>
        <taxon>unclassified sequences</taxon>
        <taxon>metagenomes</taxon>
        <taxon>ecological metagenomes</taxon>
    </lineage>
</organism>
<dbReference type="FunFam" id="2.40.30.110:FF:000003">
    <property type="entry name" value="Aminomethyltransferase"/>
    <property type="match status" value="1"/>
</dbReference>
<dbReference type="FunFam" id="4.10.1250.10:FF:000001">
    <property type="entry name" value="Aminomethyltransferase"/>
    <property type="match status" value="1"/>
</dbReference>
<sequence length="200" mass="22118">VGDLRYYHYMQVEIEGADVLVSRNGYTGEDGFEIICDVVRANDLWTHFIATGALPCGLGARDTLRTEMGFCLYGHELTEEVSPLQAGLGWTIDWDKDFIGAKALYDQLKKGDYRRLRGFRLLERGIPRSDYLVVDGQGKGIGKVTSGTHSPTLEQGIGLAYLDSGAAKLGTQIHIDMRGKKRLAEVVRLPFVPSGVKRVN</sequence>
<dbReference type="Pfam" id="PF08669">
    <property type="entry name" value="GCV_T_C"/>
    <property type="match status" value="1"/>
</dbReference>
<gene>
    <name evidence="5" type="ORF">METZ01_LOCUS487931</name>
</gene>
<dbReference type="PANTHER" id="PTHR43757:SF2">
    <property type="entry name" value="AMINOMETHYLTRANSFERASE, MITOCHONDRIAL"/>
    <property type="match status" value="1"/>
</dbReference>
<evidence type="ECO:0000313" key="5">
    <source>
        <dbReference type="EMBL" id="SVE35077.1"/>
    </source>
</evidence>
<dbReference type="AlphaFoldDB" id="A0A383CRT4"/>
<evidence type="ECO:0000259" key="4">
    <source>
        <dbReference type="Pfam" id="PF08669"/>
    </source>
</evidence>
<feature type="non-terminal residue" evidence="5">
    <location>
        <position position="1"/>
    </location>
</feature>
<evidence type="ECO:0008006" key="6">
    <source>
        <dbReference type="Google" id="ProtNLM"/>
    </source>
</evidence>
<dbReference type="Gene3D" id="3.30.1360.120">
    <property type="entry name" value="Probable tRNA modification gtpase trme, domain 1"/>
    <property type="match status" value="1"/>
</dbReference>
<protein>
    <recommendedName>
        <fullName evidence="6">Glycine cleavage T-protein C-terminal barrel domain-containing protein</fullName>
    </recommendedName>
</protein>
<feature type="domain" description="Aminomethyltransferase C-terminal" evidence="4">
    <location>
        <begin position="114"/>
        <end position="192"/>
    </location>
</feature>
<name>A0A383CRT4_9ZZZZ</name>
<dbReference type="InterPro" id="IPR028896">
    <property type="entry name" value="GcvT/YgfZ/DmdA"/>
</dbReference>
<dbReference type="GO" id="GO:0008483">
    <property type="term" value="F:transaminase activity"/>
    <property type="evidence" value="ECO:0007669"/>
    <property type="project" value="UniProtKB-KW"/>
</dbReference>
<evidence type="ECO:0000256" key="1">
    <source>
        <dbReference type="ARBA" id="ARBA00022576"/>
    </source>
</evidence>
<dbReference type="PANTHER" id="PTHR43757">
    <property type="entry name" value="AMINOMETHYLTRANSFERASE"/>
    <property type="match status" value="1"/>
</dbReference>
<reference evidence="5" key="1">
    <citation type="submission" date="2018-05" db="EMBL/GenBank/DDBJ databases">
        <authorList>
            <person name="Lanie J.A."/>
            <person name="Ng W.-L."/>
            <person name="Kazmierczak K.M."/>
            <person name="Andrzejewski T.M."/>
            <person name="Davidsen T.M."/>
            <person name="Wayne K.J."/>
            <person name="Tettelin H."/>
            <person name="Glass J.I."/>
            <person name="Rusch D."/>
            <person name="Podicherti R."/>
            <person name="Tsui H.-C.T."/>
            <person name="Winkler M.E."/>
        </authorList>
    </citation>
    <scope>NUCLEOTIDE SEQUENCE</scope>
</reference>
<dbReference type="SUPFAM" id="SSF103025">
    <property type="entry name" value="Folate-binding domain"/>
    <property type="match status" value="1"/>
</dbReference>
<dbReference type="Pfam" id="PF01571">
    <property type="entry name" value="GCV_T"/>
    <property type="match status" value="1"/>
</dbReference>
<accession>A0A383CRT4</accession>
<proteinExistence type="predicted"/>
<dbReference type="SUPFAM" id="SSF101790">
    <property type="entry name" value="Aminomethyltransferase beta-barrel domain"/>
    <property type="match status" value="1"/>
</dbReference>